<feature type="compositionally biased region" description="Basic and acidic residues" evidence="8">
    <location>
        <begin position="415"/>
        <end position="428"/>
    </location>
</feature>
<keyword evidence="5 7" id="KW-1133">Transmembrane helix</keyword>
<feature type="non-terminal residue" evidence="9">
    <location>
        <position position="608"/>
    </location>
</feature>
<evidence type="ECO:0000256" key="4">
    <source>
        <dbReference type="ARBA" id="ARBA00022692"/>
    </source>
</evidence>
<name>A0A482VW86_ASBVE</name>
<protein>
    <recommendedName>
        <fullName evidence="7">XK-related protein</fullName>
    </recommendedName>
</protein>
<dbReference type="PANTHER" id="PTHR16024:SF27">
    <property type="entry name" value="XK-RELATED PROTEIN"/>
    <property type="match status" value="1"/>
</dbReference>
<organism evidence="9 10">
    <name type="scientific">Asbolus verrucosus</name>
    <name type="common">Desert ironclad beetle</name>
    <dbReference type="NCBI Taxonomy" id="1661398"/>
    <lineage>
        <taxon>Eukaryota</taxon>
        <taxon>Metazoa</taxon>
        <taxon>Ecdysozoa</taxon>
        <taxon>Arthropoda</taxon>
        <taxon>Hexapoda</taxon>
        <taxon>Insecta</taxon>
        <taxon>Pterygota</taxon>
        <taxon>Neoptera</taxon>
        <taxon>Endopterygota</taxon>
        <taxon>Coleoptera</taxon>
        <taxon>Polyphaga</taxon>
        <taxon>Cucujiformia</taxon>
        <taxon>Tenebrionidae</taxon>
        <taxon>Pimeliinae</taxon>
        <taxon>Asbolus</taxon>
    </lineage>
</organism>
<evidence type="ECO:0000256" key="1">
    <source>
        <dbReference type="ARBA" id="ARBA00004651"/>
    </source>
</evidence>
<evidence type="ECO:0000256" key="6">
    <source>
        <dbReference type="ARBA" id="ARBA00023136"/>
    </source>
</evidence>
<evidence type="ECO:0000256" key="7">
    <source>
        <dbReference type="RuleBase" id="RU910716"/>
    </source>
</evidence>
<feature type="region of interest" description="Disordered" evidence="8">
    <location>
        <begin position="24"/>
        <end position="49"/>
    </location>
</feature>
<dbReference type="InterPro" id="IPR018629">
    <property type="entry name" value="XK-rel"/>
</dbReference>
<reference evidence="9 10" key="1">
    <citation type="submission" date="2017-03" db="EMBL/GenBank/DDBJ databases">
        <title>Genome of the blue death feigning beetle - Asbolus verrucosus.</title>
        <authorList>
            <person name="Rider S.D."/>
        </authorList>
    </citation>
    <scope>NUCLEOTIDE SEQUENCE [LARGE SCALE GENOMIC DNA]</scope>
    <source>
        <strain evidence="9">Butters</strain>
        <tissue evidence="9">Head and leg muscle</tissue>
    </source>
</reference>
<keyword evidence="10" id="KW-1185">Reference proteome</keyword>
<feature type="region of interest" description="Disordered" evidence="8">
    <location>
        <begin position="406"/>
        <end position="428"/>
    </location>
</feature>
<dbReference type="Pfam" id="PF02410">
    <property type="entry name" value="RsfS"/>
    <property type="match status" value="1"/>
</dbReference>
<feature type="transmembrane region" description="Helical" evidence="7">
    <location>
        <begin position="520"/>
        <end position="536"/>
    </location>
</feature>
<evidence type="ECO:0000256" key="2">
    <source>
        <dbReference type="ARBA" id="ARBA00008789"/>
    </source>
</evidence>
<proteinExistence type="inferred from homology"/>
<dbReference type="Proteomes" id="UP000292052">
    <property type="component" value="Unassembled WGS sequence"/>
</dbReference>
<feature type="transmembrane region" description="Helical" evidence="7">
    <location>
        <begin position="494"/>
        <end position="515"/>
    </location>
</feature>
<dbReference type="GO" id="GO:1902742">
    <property type="term" value="P:apoptotic process involved in development"/>
    <property type="evidence" value="ECO:0007669"/>
    <property type="project" value="TreeGrafter"/>
</dbReference>
<sequence>MFVVKALNKLRPRKQCLLLQTSVTQRAKSNKPTGEHTQNTNSNPTLGEMGSKYQVFRDQDSELILDIYEERNKYTSLLETEEEEDIDPLEGINLERGVRGVYDIEDLVDVLRRENSEDIFVAALPKEVKYVDYICVVTGKSRKHMQAIAQFVRKVYKRKMYKSDLIPKLEGVNSTDWMALDLDAYVNYLVPSITSLILYMFLFASDSALVFRHYKDDNPIWASLTLFLMYLPSLCSYILIVSDWELWPEMVGCGLTNFLWFLLKTLQHMFFPVWAMWRYAERIFWSIEAVRAVDEESVSEAITVIRAPRTIELYFFLQAFLQSLPQMLLQLNILMRQDLDVNRQTADAEVLSLVFNLTKVAGTVAFYQRFKTQKLAGKQYPWFKGYKKSYDPSIDQVDSRLRVERVESRPTTSSHIEEPIPSESRRSSDFYMEPNTPPLKELKEVFGSLRETSIIDGPNRKVYQEVSEPDFNIKRVVDIRGLPEDDLAGKIVSFFWWFCFLLVRILAISAFYYFYPTASIWLLVAHVLIIILFLSYDVKTDEVKRAKALFFVFIGLIYVFCIIEFKIKFKKTKFIYYGYFTLVFVQNFVMCLIWWFGNVEDLENAFWF</sequence>
<feature type="compositionally biased region" description="Polar residues" evidence="8">
    <location>
        <begin position="24"/>
        <end position="45"/>
    </location>
</feature>
<feature type="transmembrane region" description="Helical" evidence="7">
    <location>
        <begin position="220"/>
        <end position="240"/>
    </location>
</feature>
<dbReference type="EMBL" id="QDEB01057716">
    <property type="protein sequence ID" value="RZC36893.1"/>
    <property type="molecule type" value="Genomic_DNA"/>
</dbReference>
<dbReference type="InterPro" id="IPR043519">
    <property type="entry name" value="NT_sf"/>
</dbReference>
<evidence type="ECO:0000256" key="5">
    <source>
        <dbReference type="ARBA" id="ARBA00022989"/>
    </source>
</evidence>
<feature type="transmembrane region" description="Helical" evidence="7">
    <location>
        <begin position="574"/>
        <end position="597"/>
    </location>
</feature>
<feature type="transmembrane region" description="Helical" evidence="7">
    <location>
        <begin position="548"/>
        <end position="567"/>
    </location>
</feature>
<evidence type="ECO:0000256" key="8">
    <source>
        <dbReference type="SAM" id="MobiDB-lite"/>
    </source>
</evidence>
<dbReference type="GO" id="GO:0043652">
    <property type="term" value="P:engulfment of apoptotic cell"/>
    <property type="evidence" value="ECO:0007669"/>
    <property type="project" value="TreeGrafter"/>
</dbReference>
<dbReference type="Gene3D" id="3.30.460.10">
    <property type="entry name" value="Beta Polymerase, domain 2"/>
    <property type="match status" value="1"/>
</dbReference>
<dbReference type="OrthoDB" id="8190653at2759"/>
<evidence type="ECO:0000313" key="9">
    <source>
        <dbReference type="EMBL" id="RZC36893.1"/>
    </source>
</evidence>
<accession>A0A482VW86</accession>
<evidence type="ECO:0000256" key="3">
    <source>
        <dbReference type="ARBA" id="ARBA00022475"/>
    </source>
</evidence>
<gene>
    <name evidence="9" type="ORF">BDFB_005785</name>
</gene>
<feature type="transmembrane region" description="Helical" evidence="7">
    <location>
        <begin position="188"/>
        <end position="211"/>
    </location>
</feature>
<comment type="subcellular location">
    <subcellularLocation>
        <location evidence="1">Cell membrane</location>
        <topology evidence="1">Multi-pass membrane protein</topology>
    </subcellularLocation>
    <subcellularLocation>
        <location evidence="7">Membrane</location>
        <topology evidence="7">Multi-pass membrane protein</topology>
    </subcellularLocation>
</comment>
<dbReference type="Pfam" id="PF09815">
    <property type="entry name" value="XK-related"/>
    <property type="match status" value="2"/>
</dbReference>
<dbReference type="GO" id="GO:0070782">
    <property type="term" value="P:phosphatidylserine exposure on apoptotic cell surface"/>
    <property type="evidence" value="ECO:0007669"/>
    <property type="project" value="TreeGrafter"/>
</dbReference>
<comment type="caution">
    <text evidence="9">The sequence shown here is derived from an EMBL/GenBank/DDBJ whole genome shotgun (WGS) entry which is preliminary data.</text>
</comment>
<dbReference type="AlphaFoldDB" id="A0A482VW86"/>
<keyword evidence="4 7" id="KW-0812">Transmembrane</keyword>
<dbReference type="GO" id="GO:0005886">
    <property type="term" value="C:plasma membrane"/>
    <property type="evidence" value="ECO:0007669"/>
    <property type="project" value="UniProtKB-SubCell"/>
</dbReference>
<comment type="similarity">
    <text evidence="2 7">Belongs to the XK family.</text>
</comment>
<evidence type="ECO:0000313" key="10">
    <source>
        <dbReference type="Proteomes" id="UP000292052"/>
    </source>
</evidence>
<dbReference type="PANTHER" id="PTHR16024">
    <property type="entry name" value="XK-RELATED PROTEIN"/>
    <property type="match status" value="1"/>
</dbReference>
<keyword evidence="3" id="KW-1003">Cell membrane</keyword>
<dbReference type="InterPro" id="IPR050895">
    <property type="entry name" value="XK-related_scramblase"/>
</dbReference>
<dbReference type="SUPFAM" id="SSF81301">
    <property type="entry name" value="Nucleotidyltransferase"/>
    <property type="match status" value="1"/>
</dbReference>
<keyword evidence="6 7" id="KW-0472">Membrane</keyword>